<proteinExistence type="predicted"/>
<keyword evidence="12" id="KW-1185">Reference proteome</keyword>
<evidence type="ECO:0000256" key="5">
    <source>
        <dbReference type="ARBA" id="ARBA00022692"/>
    </source>
</evidence>
<dbReference type="NCBIfam" id="TIGR00797">
    <property type="entry name" value="matE"/>
    <property type="match status" value="1"/>
</dbReference>
<evidence type="ECO:0000256" key="3">
    <source>
        <dbReference type="ARBA" id="ARBA00022449"/>
    </source>
</evidence>
<evidence type="ECO:0000313" key="11">
    <source>
        <dbReference type="EMBL" id="AHF01228.1"/>
    </source>
</evidence>
<dbReference type="GO" id="GO:0006811">
    <property type="term" value="P:monoatomic ion transport"/>
    <property type="evidence" value="ECO:0007669"/>
    <property type="project" value="UniProtKB-KW"/>
</dbReference>
<keyword evidence="3" id="KW-0050">Antiport</keyword>
<evidence type="ECO:0000256" key="4">
    <source>
        <dbReference type="ARBA" id="ARBA00022475"/>
    </source>
</evidence>
<dbReference type="FunCoup" id="W0DVE1">
    <property type="interactions" value="153"/>
</dbReference>
<feature type="transmembrane region" description="Helical" evidence="10">
    <location>
        <begin position="189"/>
        <end position="213"/>
    </location>
</feature>
<dbReference type="eggNOG" id="COG0534">
    <property type="taxonomic scope" value="Bacteria"/>
</dbReference>
<keyword evidence="7" id="KW-0406">Ion transport</keyword>
<evidence type="ECO:0000256" key="6">
    <source>
        <dbReference type="ARBA" id="ARBA00022989"/>
    </source>
</evidence>
<dbReference type="EMBL" id="CP007030">
    <property type="protein sequence ID" value="AHF01228.1"/>
    <property type="molecule type" value="Genomic_DNA"/>
</dbReference>
<feature type="transmembrane region" description="Helical" evidence="10">
    <location>
        <begin position="12"/>
        <end position="33"/>
    </location>
</feature>
<dbReference type="InterPro" id="IPR048279">
    <property type="entry name" value="MdtK-like"/>
</dbReference>
<dbReference type="InterPro" id="IPR050222">
    <property type="entry name" value="MATE_MdtK"/>
</dbReference>
<feature type="transmembrane region" description="Helical" evidence="10">
    <location>
        <begin position="53"/>
        <end position="73"/>
    </location>
</feature>
<sequence length="449" mass="49521">MVSMTYLLELKIILRLAWPILIAQLALTGLGVVDTLMSGWVGVEDLAAIGLGTSILLPVFMFATGVLLAMTPLTAKALGQQQPSKIASQLHQGLWIALPIGWLAALIMWFPHPLLNLLQLDPRVYELTVGYLFWAAFGLPGVALYQVYRFYWEGLGKTLPTLGFSLAALVLNIPLNALFIFGWGPIEGMGAVGAGVATAIVMWSMFVAAFIYVRLHRDFTPYRLNKILAPNWQQGIKPILWLGVPMAFALLFEVGMFTFIVFFIAPLGTVIIGAHQIAISFTSLLFMFPLSFAMALTIRIGYAYGQQDINLLRVLLRVGIIGALVLGVLLSIFTLASSQFVVRAYTQNPDVMAIALSLFIFAAAYQIFDAIQVAAAGVLRGLQDTQVTMWVTLFSYWMIGLGLGYWLAFHAVGFEPMGVFGFWTGIVVGLLIAAVLLFWRLKWLFRRII</sequence>
<feature type="transmembrane region" description="Helical" evidence="10">
    <location>
        <begin position="420"/>
        <end position="439"/>
    </location>
</feature>
<dbReference type="GO" id="GO:0042910">
    <property type="term" value="F:xenobiotic transmembrane transporter activity"/>
    <property type="evidence" value="ECO:0007669"/>
    <property type="project" value="InterPro"/>
</dbReference>
<evidence type="ECO:0000256" key="9">
    <source>
        <dbReference type="ARBA" id="ARBA00031636"/>
    </source>
</evidence>
<evidence type="ECO:0000256" key="10">
    <source>
        <dbReference type="SAM" id="Phobius"/>
    </source>
</evidence>
<keyword evidence="8 10" id="KW-0472">Membrane</keyword>
<organism evidence="11 12">
    <name type="scientific">Thiomicrospira aerophila AL3</name>
    <dbReference type="NCBI Taxonomy" id="717772"/>
    <lineage>
        <taxon>Bacteria</taxon>
        <taxon>Pseudomonadati</taxon>
        <taxon>Pseudomonadota</taxon>
        <taxon>Gammaproteobacteria</taxon>
        <taxon>Thiotrichales</taxon>
        <taxon>Piscirickettsiaceae</taxon>
        <taxon>Thiomicrospira</taxon>
    </lineage>
</organism>
<gene>
    <name evidence="11" type="ORF">THIAE_04960</name>
</gene>
<dbReference type="GO" id="GO:0005886">
    <property type="term" value="C:plasma membrane"/>
    <property type="evidence" value="ECO:0007669"/>
    <property type="project" value="UniProtKB-SubCell"/>
</dbReference>
<dbReference type="PANTHER" id="PTHR43298:SF2">
    <property type="entry name" value="FMN_FAD EXPORTER YEEO-RELATED"/>
    <property type="match status" value="1"/>
</dbReference>
<keyword evidence="6 10" id="KW-1133">Transmembrane helix</keyword>
<dbReference type="Pfam" id="PF01554">
    <property type="entry name" value="MatE"/>
    <property type="match status" value="2"/>
</dbReference>
<evidence type="ECO:0000256" key="7">
    <source>
        <dbReference type="ARBA" id="ARBA00023065"/>
    </source>
</evidence>
<keyword evidence="2" id="KW-0813">Transport</keyword>
<reference evidence="11 12" key="1">
    <citation type="submission" date="2013-12" db="EMBL/GenBank/DDBJ databases">
        <authorList>
            <consortium name="DOE Joint Genome Institute"/>
            <person name="Kappler U."/>
            <person name="Huntemann M."/>
            <person name="Han J."/>
            <person name="Chen A."/>
            <person name="Kyrpides N."/>
            <person name="Mavromatis K."/>
            <person name="Markowitz V."/>
            <person name="Palaniappan K."/>
            <person name="Ivanova N."/>
            <person name="Schaumberg A."/>
            <person name="Pati A."/>
            <person name="Liolios K."/>
            <person name="Nordberg H.P."/>
            <person name="Cantor M.N."/>
            <person name="Hua S.X."/>
            <person name="Woyke T."/>
        </authorList>
    </citation>
    <scope>NUCLEOTIDE SEQUENCE [LARGE SCALE GENOMIC DNA]</scope>
    <source>
        <strain evidence="12">AL2</strain>
    </source>
</reference>
<feature type="transmembrane region" description="Helical" evidence="10">
    <location>
        <begin position="131"/>
        <end position="151"/>
    </location>
</feature>
<evidence type="ECO:0000256" key="2">
    <source>
        <dbReference type="ARBA" id="ARBA00022448"/>
    </source>
</evidence>
<feature type="transmembrane region" description="Helical" evidence="10">
    <location>
        <begin position="353"/>
        <end position="375"/>
    </location>
</feature>
<dbReference type="PIRSF" id="PIRSF006603">
    <property type="entry name" value="DinF"/>
    <property type="match status" value="1"/>
</dbReference>
<dbReference type="KEGG" id="tao:THIAE_04960"/>
<dbReference type="STRING" id="717772.THIAE_04960"/>
<dbReference type="HOGENOM" id="CLU_012893_6_0_6"/>
<dbReference type="InterPro" id="IPR002528">
    <property type="entry name" value="MATE_fam"/>
</dbReference>
<accession>W0DVE1</accession>
<dbReference type="OrthoDB" id="9780160at2"/>
<dbReference type="CDD" id="cd13131">
    <property type="entry name" value="MATE_NorM_like"/>
    <property type="match status" value="1"/>
</dbReference>
<dbReference type="Proteomes" id="UP000005380">
    <property type="component" value="Chromosome"/>
</dbReference>
<feature type="transmembrane region" description="Helical" evidence="10">
    <location>
        <begin position="277"/>
        <end position="302"/>
    </location>
</feature>
<dbReference type="InParanoid" id="W0DVE1"/>
<keyword evidence="4" id="KW-1003">Cell membrane</keyword>
<protein>
    <recommendedName>
        <fullName evidence="9">Multidrug-efflux transporter</fullName>
    </recommendedName>
</protein>
<feature type="transmembrane region" description="Helical" evidence="10">
    <location>
        <begin position="387"/>
        <end position="408"/>
    </location>
</feature>
<dbReference type="GO" id="GO:0015297">
    <property type="term" value="F:antiporter activity"/>
    <property type="evidence" value="ECO:0007669"/>
    <property type="project" value="UniProtKB-KW"/>
</dbReference>
<feature type="transmembrane region" description="Helical" evidence="10">
    <location>
        <begin position="94"/>
        <end position="111"/>
    </location>
</feature>
<dbReference type="PANTHER" id="PTHR43298">
    <property type="entry name" value="MULTIDRUG RESISTANCE PROTEIN NORM-RELATED"/>
    <property type="match status" value="1"/>
</dbReference>
<feature type="transmembrane region" description="Helical" evidence="10">
    <location>
        <begin position="314"/>
        <end position="333"/>
    </location>
</feature>
<name>W0DVE1_9GAMM</name>
<evidence type="ECO:0000256" key="1">
    <source>
        <dbReference type="ARBA" id="ARBA00004429"/>
    </source>
</evidence>
<keyword evidence="5 10" id="KW-0812">Transmembrane</keyword>
<evidence type="ECO:0000256" key="8">
    <source>
        <dbReference type="ARBA" id="ARBA00023136"/>
    </source>
</evidence>
<evidence type="ECO:0000313" key="12">
    <source>
        <dbReference type="Proteomes" id="UP000005380"/>
    </source>
</evidence>
<comment type="subcellular location">
    <subcellularLocation>
        <location evidence="1">Cell inner membrane</location>
        <topology evidence="1">Multi-pass membrane protein</topology>
    </subcellularLocation>
</comment>
<feature type="transmembrane region" description="Helical" evidence="10">
    <location>
        <begin position="239"/>
        <end position="265"/>
    </location>
</feature>
<feature type="transmembrane region" description="Helical" evidence="10">
    <location>
        <begin position="163"/>
        <end position="183"/>
    </location>
</feature>
<dbReference type="AlphaFoldDB" id="W0DVE1"/>